<accession>A0A0Y0NYE5</accession>
<dbReference type="AlphaFoldDB" id="A0A0Y0NYE5"/>
<proteinExistence type="predicted"/>
<dbReference type="PANTHER" id="PTHR48098">
    <property type="entry name" value="ENTEROCHELIN ESTERASE-RELATED"/>
    <property type="match status" value="1"/>
</dbReference>
<dbReference type="Pfam" id="PF00756">
    <property type="entry name" value="Esterase"/>
    <property type="match status" value="1"/>
</dbReference>
<evidence type="ECO:0008006" key="3">
    <source>
        <dbReference type="Google" id="ProtNLM"/>
    </source>
</evidence>
<evidence type="ECO:0000313" key="1">
    <source>
        <dbReference type="EMBL" id="AMB59804.1"/>
    </source>
</evidence>
<dbReference type="PANTHER" id="PTHR48098:SF1">
    <property type="entry name" value="DIACYLGLYCEROL ACYLTRANSFERASE_MYCOLYLTRANSFERASE AG85A"/>
    <property type="match status" value="1"/>
</dbReference>
<dbReference type="Gene3D" id="3.40.50.1820">
    <property type="entry name" value="alpha/beta hydrolase"/>
    <property type="match status" value="1"/>
</dbReference>
<evidence type="ECO:0000313" key="2">
    <source>
        <dbReference type="Proteomes" id="UP000058305"/>
    </source>
</evidence>
<dbReference type="InterPro" id="IPR029058">
    <property type="entry name" value="AB_hydrolase_fold"/>
</dbReference>
<sequence>MLARINFLSEALSMQTNVTVCLPSASFADKMTGKNESYVPGTRFQTLYLLHGGFGDDSDYVNFTNVTRYADEHKVAVIMPNGYNSFYENQETGALPAKFWDFVSDELPRVCQTMFPLSTERDDTFVAGLSMGAHGAMKLAVHGGDRFHTAVLMSGAGMDTQAAREPATAIAEGGIDEQAQGLANSVRPDVAMYREAKQFAEEGKRLTDIVMTCGSDDFLLPAVHTARDLLTEYGYSVTYEEVPGFGHEWDFWDLSLRRAFEEWLPLRHDVILP</sequence>
<dbReference type="EMBL" id="CP014145">
    <property type="protein sequence ID" value="AMB59804.1"/>
    <property type="molecule type" value="Genomic_DNA"/>
</dbReference>
<dbReference type="RefSeq" id="WP_067230390.1">
    <property type="nucleotide sequence ID" value="NZ_CP014145.1"/>
</dbReference>
<reference evidence="1 2" key="1">
    <citation type="journal article" date="2016" name="J. Biotechnol.">
        <title>First complete genome sequence of a species in the genus Microterricola, an extremophilic cold active enzyme producing bacterial strain ERGS5:02 isolated from Sikkim Himalaya.</title>
        <authorList>
            <person name="Himanshu"/>
            <person name="Swarnkar M.K."/>
            <person name="Singh D."/>
            <person name="Kumar R."/>
        </authorList>
    </citation>
    <scope>NUCLEOTIDE SEQUENCE [LARGE SCALE GENOMIC DNA]</scope>
    <source>
        <strain evidence="1 2">ERGS5:02</strain>
    </source>
</reference>
<protein>
    <recommendedName>
        <fullName evidence="3">S-formylglutathione hydrolase FrmB</fullName>
    </recommendedName>
</protein>
<dbReference type="InterPro" id="IPR050583">
    <property type="entry name" value="Mycobacterial_A85_antigen"/>
</dbReference>
<dbReference type="Proteomes" id="UP000058305">
    <property type="component" value="Chromosome"/>
</dbReference>
<keyword evidence="2" id="KW-1185">Reference proteome</keyword>
<organism evidence="1 2">
    <name type="scientific">Microterricola viridarii</name>
    <dbReference type="NCBI Taxonomy" id="412690"/>
    <lineage>
        <taxon>Bacteria</taxon>
        <taxon>Bacillati</taxon>
        <taxon>Actinomycetota</taxon>
        <taxon>Actinomycetes</taxon>
        <taxon>Micrococcales</taxon>
        <taxon>Microbacteriaceae</taxon>
        <taxon>Microterricola</taxon>
    </lineage>
</organism>
<dbReference type="OrthoDB" id="184858at2"/>
<dbReference type="InterPro" id="IPR000801">
    <property type="entry name" value="Esterase-like"/>
</dbReference>
<dbReference type="KEGG" id="mvd:AWU67_14095"/>
<dbReference type="SUPFAM" id="SSF53474">
    <property type="entry name" value="alpha/beta-Hydrolases"/>
    <property type="match status" value="1"/>
</dbReference>
<gene>
    <name evidence="1" type="ORF">AWU67_14095</name>
</gene>
<reference evidence="2" key="2">
    <citation type="submission" date="2016-01" db="EMBL/GenBank/DDBJ databases">
        <title>First complete genome sequence of a species in the genus Microterricola, an extremophilic cold active enzyme producing strain ERGS5:02 isolated from Sikkim Himalaya.</title>
        <authorList>
            <person name="Kumar R."/>
            <person name="Singh D."/>
            <person name="Swarnkar M.K."/>
        </authorList>
    </citation>
    <scope>NUCLEOTIDE SEQUENCE [LARGE SCALE GENOMIC DNA]</scope>
    <source>
        <strain evidence="2">ERGS5:02</strain>
    </source>
</reference>
<dbReference type="GO" id="GO:0016747">
    <property type="term" value="F:acyltransferase activity, transferring groups other than amino-acyl groups"/>
    <property type="evidence" value="ECO:0007669"/>
    <property type="project" value="TreeGrafter"/>
</dbReference>
<name>A0A0Y0NYE5_9MICO</name>